<evidence type="ECO:0000313" key="3">
    <source>
        <dbReference type="Proteomes" id="UP000683291"/>
    </source>
</evidence>
<evidence type="ECO:0000256" key="1">
    <source>
        <dbReference type="SAM" id="SignalP"/>
    </source>
</evidence>
<keyword evidence="1" id="KW-0732">Signal</keyword>
<sequence>MKTVLHAMVFCVLGAFGAQAQEAEIQGTISQQFEAFKADDFASAFEFASPTLQTFFQTPENFGRMVTQGYPMVWRPAQVMFLELREEGGTYWQKVQITDKKGRFHVLEYRMQQLESGWRINGVQILDAPGAAV</sequence>
<keyword evidence="3" id="KW-1185">Reference proteome</keyword>
<dbReference type="InterPro" id="IPR032347">
    <property type="entry name" value="DUF4864"/>
</dbReference>
<protein>
    <submittedName>
        <fullName evidence="2">DUF4864 domain-containing protein</fullName>
    </submittedName>
</protein>
<name>A0A975PMW1_9RHOB</name>
<dbReference type="RefSeq" id="WP_212704852.1">
    <property type="nucleotide sequence ID" value="NZ_CP073581.1"/>
</dbReference>
<organism evidence="2 3">
    <name type="scientific">Sulfitobacter albidus</name>
    <dbReference type="NCBI Taxonomy" id="2829501"/>
    <lineage>
        <taxon>Bacteria</taxon>
        <taxon>Pseudomonadati</taxon>
        <taxon>Pseudomonadota</taxon>
        <taxon>Alphaproteobacteria</taxon>
        <taxon>Rhodobacterales</taxon>
        <taxon>Roseobacteraceae</taxon>
        <taxon>Sulfitobacter</taxon>
    </lineage>
</organism>
<reference evidence="2" key="1">
    <citation type="submission" date="2021-04" db="EMBL/GenBank/DDBJ databases">
        <title>Complete genome sequence for Sulfitobacter sp. strain JK7-1.</title>
        <authorList>
            <person name="Park S.-J."/>
        </authorList>
    </citation>
    <scope>NUCLEOTIDE SEQUENCE</scope>
    <source>
        <strain evidence="2">JK7-1</strain>
    </source>
</reference>
<evidence type="ECO:0000313" key="2">
    <source>
        <dbReference type="EMBL" id="QUJ76655.1"/>
    </source>
</evidence>
<dbReference type="EMBL" id="CP073581">
    <property type="protein sequence ID" value="QUJ76655.1"/>
    <property type="molecule type" value="Genomic_DNA"/>
</dbReference>
<dbReference type="AlphaFoldDB" id="A0A975PMW1"/>
<dbReference type="KEGG" id="sual:KDD17_00840"/>
<dbReference type="Pfam" id="PF16156">
    <property type="entry name" value="DUF4864"/>
    <property type="match status" value="1"/>
</dbReference>
<proteinExistence type="predicted"/>
<feature type="signal peptide" evidence="1">
    <location>
        <begin position="1"/>
        <end position="20"/>
    </location>
</feature>
<gene>
    <name evidence="2" type="ORF">KDD17_00840</name>
</gene>
<accession>A0A975PMW1</accession>
<feature type="chain" id="PRO_5036972092" evidence="1">
    <location>
        <begin position="21"/>
        <end position="133"/>
    </location>
</feature>
<dbReference type="Proteomes" id="UP000683291">
    <property type="component" value="Chromosome 1"/>
</dbReference>